<evidence type="ECO:0000259" key="1">
    <source>
        <dbReference type="SMART" id="SM00507"/>
    </source>
</evidence>
<accession>A0A0B1ZVZ0</accession>
<dbReference type="GO" id="GO:0004519">
    <property type="term" value="F:endonuclease activity"/>
    <property type="evidence" value="ECO:0007669"/>
    <property type="project" value="UniProtKB-KW"/>
</dbReference>
<keyword evidence="2" id="KW-0540">Nuclease</keyword>
<dbReference type="Gene3D" id="1.10.30.50">
    <property type="match status" value="1"/>
</dbReference>
<dbReference type="SMART" id="SM00507">
    <property type="entry name" value="HNHc"/>
    <property type="match status" value="1"/>
</dbReference>
<feature type="non-terminal residue" evidence="2">
    <location>
        <position position="1"/>
    </location>
</feature>
<dbReference type="OrthoDB" id="3261064at2"/>
<feature type="domain" description="HNH nuclease" evidence="1">
    <location>
        <begin position="250"/>
        <end position="302"/>
    </location>
</feature>
<dbReference type="RefSeq" id="WP_039403818.1">
    <property type="nucleotide sequence ID" value="NZ_JTDK01000031.1"/>
</dbReference>
<dbReference type="Proteomes" id="UP000031030">
    <property type="component" value="Unassembled WGS sequence"/>
</dbReference>
<dbReference type="InterPro" id="IPR003615">
    <property type="entry name" value="HNH_nuc"/>
</dbReference>
<comment type="caution">
    <text evidence="2">The sequence shown here is derived from an EMBL/GenBank/DDBJ whole genome shotgun (WGS) entry which is preliminary data.</text>
</comment>
<keyword evidence="3" id="KW-1185">Reference proteome</keyword>
<dbReference type="EMBL" id="JTDK01000031">
    <property type="protein sequence ID" value="KHK94914.1"/>
    <property type="molecule type" value="Genomic_DNA"/>
</dbReference>
<evidence type="ECO:0000313" key="3">
    <source>
        <dbReference type="Proteomes" id="UP000031030"/>
    </source>
</evidence>
<proteinExistence type="predicted"/>
<dbReference type="InterPro" id="IPR003870">
    <property type="entry name" value="DUF222"/>
</dbReference>
<gene>
    <name evidence="2" type="ORF">LK09_20340</name>
</gene>
<dbReference type="STRING" id="1348253.LK09_20340"/>
<keyword evidence="2" id="KW-0255">Endonuclease</keyword>
<reference evidence="2 3" key="1">
    <citation type="submission" date="2014-11" db="EMBL/GenBank/DDBJ databases">
        <title>Genome sequence of Microbacterium mangrovi MUSC 115(T).</title>
        <authorList>
            <person name="Lee L.-H."/>
        </authorList>
    </citation>
    <scope>NUCLEOTIDE SEQUENCE [LARGE SCALE GENOMIC DNA]</scope>
    <source>
        <strain evidence="2 3">MUSC 115</strain>
    </source>
</reference>
<protein>
    <submittedName>
        <fullName evidence="2">HNH endonuclease</fullName>
    </submittedName>
</protein>
<dbReference type="Pfam" id="PF02720">
    <property type="entry name" value="DUF222"/>
    <property type="match status" value="1"/>
</dbReference>
<dbReference type="CDD" id="cd00085">
    <property type="entry name" value="HNHc"/>
    <property type="match status" value="1"/>
</dbReference>
<keyword evidence="2" id="KW-0378">Hydrolase</keyword>
<sequence length="346" mass="37823">HAAGVLLGRAEALLGRYRAAFSSLSGARMTPRHAELLVLLLDQVPDPGLRDRLIGPAVELAETEPVGTFRRRVKALIEKEQAPTLTERHQAAITRRRVWIEDDVDGMAWTHLYGPAVEARAAFDRATRIGKTIQKAETAAGTTDPRSLDQVRADVYGDLLVAGVVTAHPKTAQRIRAQVVVTVPVLSLLDDAYANAPGAEPAVVEGVGPIPIQKARELAGGAKEWIRVLTHPETGIVLSIGRDRYKVPKPLRQAVTWRAGRCLTPGCGMPANRCQIDHRIEWQHGGETALTNLNPFCTNHHIIKTVTGWRIEQAHGGAVTWISPTRRAYTVHPERTLPAFTLPPDP</sequence>
<feature type="non-terminal residue" evidence="2">
    <location>
        <position position="346"/>
    </location>
</feature>
<name>A0A0B1ZVZ0_9MICO</name>
<organism evidence="2 3">
    <name type="scientific">Microbacterium mangrovi</name>
    <dbReference type="NCBI Taxonomy" id="1348253"/>
    <lineage>
        <taxon>Bacteria</taxon>
        <taxon>Bacillati</taxon>
        <taxon>Actinomycetota</taxon>
        <taxon>Actinomycetes</taxon>
        <taxon>Micrococcales</taxon>
        <taxon>Microbacteriaceae</taxon>
        <taxon>Microbacterium</taxon>
    </lineage>
</organism>
<dbReference type="AlphaFoldDB" id="A0A0B1ZVZ0"/>
<evidence type="ECO:0000313" key="2">
    <source>
        <dbReference type="EMBL" id="KHK94914.1"/>
    </source>
</evidence>